<feature type="domain" description="Carrier" evidence="4">
    <location>
        <begin position="527"/>
        <end position="605"/>
    </location>
</feature>
<dbReference type="InterPro" id="IPR010071">
    <property type="entry name" value="AA_adenyl_dom"/>
</dbReference>
<dbReference type="InterPro" id="IPR045851">
    <property type="entry name" value="AMP-bd_C_sf"/>
</dbReference>
<comment type="caution">
    <text evidence="5">The sequence shown here is derived from an EMBL/GenBank/DDBJ whole genome shotgun (WGS) entry which is preliminary data.</text>
</comment>
<dbReference type="PANTHER" id="PTHR45527:SF1">
    <property type="entry name" value="FATTY ACID SYNTHASE"/>
    <property type="match status" value="1"/>
</dbReference>
<organism evidence="5 6">
    <name type="scientific">Saccharothrix xinjiangensis</name>
    <dbReference type="NCBI Taxonomy" id="204798"/>
    <lineage>
        <taxon>Bacteria</taxon>
        <taxon>Bacillati</taxon>
        <taxon>Actinomycetota</taxon>
        <taxon>Actinomycetes</taxon>
        <taxon>Pseudonocardiales</taxon>
        <taxon>Pseudonocardiaceae</taxon>
        <taxon>Saccharothrix</taxon>
    </lineage>
</organism>
<dbReference type="PROSITE" id="PS00012">
    <property type="entry name" value="PHOSPHOPANTETHEINE"/>
    <property type="match status" value="1"/>
</dbReference>
<evidence type="ECO:0000313" key="6">
    <source>
        <dbReference type="Proteomes" id="UP001595833"/>
    </source>
</evidence>
<dbReference type="InterPro" id="IPR036736">
    <property type="entry name" value="ACP-like_sf"/>
</dbReference>
<dbReference type="InterPro" id="IPR009081">
    <property type="entry name" value="PP-bd_ACP"/>
</dbReference>
<dbReference type="Proteomes" id="UP001595833">
    <property type="component" value="Unassembled WGS sequence"/>
</dbReference>
<feature type="compositionally biased region" description="Basic residues" evidence="3">
    <location>
        <begin position="619"/>
        <end position="631"/>
    </location>
</feature>
<dbReference type="Gene3D" id="3.30.300.30">
    <property type="match status" value="1"/>
</dbReference>
<dbReference type="InterPro" id="IPR029058">
    <property type="entry name" value="AB_hydrolase_fold"/>
</dbReference>
<dbReference type="InterPro" id="IPR000873">
    <property type="entry name" value="AMP-dep_synth/lig_dom"/>
</dbReference>
<keyword evidence="2" id="KW-0597">Phosphoprotein</keyword>
<feature type="region of interest" description="Disordered" evidence="3">
    <location>
        <begin position="600"/>
        <end position="631"/>
    </location>
</feature>
<dbReference type="NCBIfam" id="TIGR01733">
    <property type="entry name" value="AA-adenyl-dom"/>
    <property type="match status" value="1"/>
</dbReference>
<dbReference type="PROSITE" id="PS50075">
    <property type="entry name" value="CARRIER"/>
    <property type="match status" value="1"/>
</dbReference>
<accession>A0ABV9Y4A9</accession>
<dbReference type="RefSeq" id="WP_344039677.1">
    <property type="nucleotide sequence ID" value="NZ_BAAAKE010000018.1"/>
</dbReference>
<keyword evidence="1" id="KW-0596">Phosphopantetheine</keyword>
<evidence type="ECO:0000259" key="4">
    <source>
        <dbReference type="PROSITE" id="PS50075"/>
    </source>
</evidence>
<name>A0ABV9Y4A9_9PSEU</name>
<dbReference type="Pfam" id="PF13193">
    <property type="entry name" value="AMP-binding_C"/>
    <property type="match status" value="1"/>
</dbReference>
<dbReference type="InterPro" id="IPR020845">
    <property type="entry name" value="AMP-binding_CS"/>
</dbReference>
<evidence type="ECO:0000256" key="3">
    <source>
        <dbReference type="SAM" id="MobiDB-lite"/>
    </source>
</evidence>
<dbReference type="InterPro" id="IPR025110">
    <property type="entry name" value="AMP-bd_C"/>
</dbReference>
<dbReference type="PROSITE" id="PS00455">
    <property type="entry name" value="AMP_BINDING"/>
    <property type="match status" value="1"/>
</dbReference>
<evidence type="ECO:0000256" key="2">
    <source>
        <dbReference type="ARBA" id="ARBA00022553"/>
    </source>
</evidence>
<evidence type="ECO:0000313" key="5">
    <source>
        <dbReference type="EMBL" id="MFC5057139.1"/>
    </source>
</evidence>
<dbReference type="SUPFAM" id="SSF47336">
    <property type="entry name" value="ACP-like"/>
    <property type="match status" value="1"/>
</dbReference>
<protein>
    <submittedName>
        <fullName evidence="5">Non-ribosomal peptide synthetase</fullName>
    </submittedName>
</protein>
<keyword evidence="6" id="KW-1185">Reference proteome</keyword>
<dbReference type="InterPro" id="IPR006162">
    <property type="entry name" value="Ppantetheine_attach_site"/>
</dbReference>
<proteinExistence type="predicted"/>
<dbReference type="Gene3D" id="3.40.50.1820">
    <property type="entry name" value="alpha/beta hydrolase"/>
    <property type="match status" value="1"/>
</dbReference>
<dbReference type="Pfam" id="PF00501">
    <property type="entry name" value="AMP-binding"/>
    <property type="match status" value="1"/>
</dbReference>
<dbReference type="SUPFAM" id="SSF56801">
    <property type="entry name" value="Acetyl-CoA synthetase-like"/>
    <property type="match status" value="1"/>
</dbReference>
<reference evidence="6" key="1">
    <citation type="journal article" date="2019" name="Int. J. Syst. Evol. Microbiol.">
        <title>The Global Catalogue of Microorganisms (GCM) 10K type strain sequencing project: providing services to taxonomists for standard genome sequencing and annotation.</title>
        <authorList>
            <consortium name="The Broad Institute Genomics Platform"/>
            <consortium name="The Broad Institute Genome Sequencing Center for Infectious Disease"/>
            <person name="Wu L."/>
            <person name="Ma J."/>
        </authorList>
    </citation>
    <scope>NUCLEOTIDE SEQUENCE [LARGE SCALE GENOMIC DNA]</scope>
    <source>
        <strain evidence="6">KCTC 12848</strain>
    </source>
</reference>
<dbReference type="Pfam" id="PF00550">
    <property type="entry name" value="PP-binding"/>
    <property type="match status" value="1"/>
</dbReference>
<dbReference type="EMBL" id="JBHSJB010000026">
    <property type="protein sequence ID" value="MFC5057139.1"/>
    <property type="molecule type" value="Genomic_DNA"/>
</dbReference>
<dbReference type="PANTHER" id="PTHR45527">
    <property type="entry name" value="NONRIBOSOMAL PEPTIDE SYNTHETASE"/>
    <property type="match status" value="1"/>
</dbReference>
<dbReference type="Gene3D" id="2.30.38.10">
    <property type="entry name" value="Luciferase, Domain 3"/>
    <property type="match status" value="1"/>
</dbReference>
<evidence type="ECO:0000256" key="1">
    <source>
        <dbReference type="ARBA" id="ARBA00022450"/>
    </source>
</evidence>
<gene>
    <name evidence="5" type="ORF">ACFPFM_25755</name>
</gene>
<sequence length="631" mass="66983">MTPGPRAVHEVFAEQAARTPEAVAVLHDGVGLTYRELDGRSAAAAAGLRSLGVGPESVVGLCVDRSPELVVGVLAVLRAGGAYLALDPAYPDARLSFMLADSGARLVVTGARPGVDLPDPVRGLTLDDLAAAGRGGGTAPDAADPDSADPDAPAYVLYTSGSTGRPKGVLMGHRPLAHLVGWHRDQDGDLVGHRTLQFAPISFDVSFQEIFSTLCSGGTLVLLDERRRRDPGLLARTLVEQRVNRLFLPAAVLHPLAVAGRDVPPPGALREVVCAGEQLRITPAVREWFGALPGCVLHNHYGPTETHVVTAHRMTGDPADWPALPPIGRALPHVRAHVLDEAGNPVDVGEGELHLGGDCLAHGYLGRDDLTAERFPTGPADRGRTYRTGDLVRRDPGGVLTYLARADHQVKIRGYRVEPGEVEAVLAEHPEVRDCVVVARENPDGWKQLVAYVVPVEAPPEGAGEVVARRFEPRWFDHLSARLPDFSVPATYVTLAGLPMTPSGKVDRLALPDPVARRPRLAAPAVPPRPGLQAAVAGLWREVLQLSEVGAHDNFFDLGGSSLLLAQVVTRLADLDGVDRPVPGIALLLEDPTVAGWAGALAGEGRAPGGGDRSEAVLRGRRRQRVPRRGR</sequence>
<dbReference type="Gene3D" id="3.40.50.980">
    <property type="match status" value="2"/>
</dbReference>